<evidence type="ECO:0000256" key="4">
    <source>
        <dbReference type="ARBA" id="ARBA00022692"/>
    </source>
</evidence>
<organism evidence="10 11">
    <name type="scientific">Blastococcus tunisiensis</name>
    <dbReference type="NCBI Taxonomy" id="1798228"/>
    <lineage>
        <taxon>Bacteria</taxon>
        <taxon>Bacillati</taxon>
        <taxon>Actinomycetota</taxon>
        <taxon>Actinomycetes</taxon>
        <taxon>Geodermatophilales</taxon>
        <taxon>Geodermatophilaceae</taxon>
        <taxon>Blastococcus</taxon>
    </lineage>
</organism>
<keyword evidence="7" id="KW-0924">Ammonia transport</keyword>
<evidence type="ECO:0000256" key="6">
    <source>
        <dbReference type="ARBA" id="ARBA00023136"/>
    </source>
</evidence>
<dbReference type="OrthoDB" id="3639868at2"/>
<dbReference type="Proteomes" id="UP000198589">
    <property type="component" value="Unassembled WGS sequence"/>
</dbReference>
<feature type="domain" description="Ammonium transporter AmtB-like" evidence="9">
    <location>
        <begin position="22"/>
        <end position="440"/>
    </location>
</feature>
<dbReference type="InterPro" id="IPR029020">
    <property type="entry name" value="Ammonium/urea_transptr"/>
</dbReference>
<evidence type="ECO:0000256" key="5">
    <source>
        <dbReference type="ARBA" id="ARBA00022989"/>
    </source>
</evidence>
<feature type="transmembrane region" description="Helical" evidence="8">
    <location>
        <begin position="187"/>
        <end position="204"/>
    </location>
</feature>
<feature type="transmembrane region" description="Helical" evidence="8">
    <location>
        <begin position="12"/>
        <end position="38"/>
    </location>
</feature>
<comment type="subcellular location">
    <subcellularLocation>
        <location evidence="1">Membrane</location>
        <topology evidence="1">Multi-pass membrane protein</topology>
    </subcellularLocation>
</comment>
<name>A0A1I2MK21_9ACTN</name>
<dbReference type="STRING" id="1798228.SAMN05216574_1339"/>
<dbReference type="InterPro" id="IPR024041">
    <property type="entry name" value="NH4_transpt_AmtB-like_dom"/>
</dbReference>
<dbReference type="GO" id="GO:0097272">
    <property type="term" value="P:ammonium homeostasis"/>
    <property type="evidence" value="ECO:0007669"/>
    <property type="project" value="TreeGrafter"/>
</dbReference>
<evidence type="ECO:0000256" key="1">
    <source>
        <dbReference type="ARBA" id="ARBA00004141"/>
    </source>
</evidence>
<feature type="transmembrane region" description="Helical" evidence="8">
    <location>
        <begin position="348"/>
        <end position="367"/>
    </location>
</feature>
<keyword evidence="5 8" id="KW-1133">Transmembrane helix</keyword>
<dbReference type="EMBL" id="FOND01000033">
    <property type="protein sequence ID" value="SFF91792.1"/>
    <property type="molecule type" value="Genomic_DNA"/>
</dbReference>
<proteinExistence type="inferred from homology"/>
<dbReference type="AlphaFoldDB" id="A0A1I2MK21"/>
<feature type="transmembrane region" description="Helical" evidence="8">
    <location>
        <begin position="117"/>
        <end position="137"/>
    </location>
</feature>
<keyword evidence="3" id="KW-0813">Transport</keyword>
<evidence type="ECO:0000259" key="9">
    <source>
        <dbReference type="Pfam" id="PF00909"/>
    </source>
</evidence>
<dbReference type="Gene3D" id="1.10.3430.10">
    <property type="entry name" value="Ammonium transporter AmtB like domains"/>
    <property type="match status" value="1"/>
</dbReference>
<feature type="transmembrane region" description="Helical" evidence="8">
    <location>
        <begin position="391"/>
        <end position="415"/>
    </location>
</feature>
<feature type="transmembrane region" description="Helical" evidence="8">
    <location>
        <begin position="317"/>
        <end position="336"/>
    </location>
</feature>
<keyword evidence="11" id="KW-1185">Reference proteome</keyword>
<dbReference type="Pfam" id="PF00909">
    <property type="entry name" value="Ammonium_transp"/>
    <property type="match status" value="1"/>
</dbReference>
<keyword evidence="4 8" id="KW-0812">Transmembrane</keyword>
<dbReference type="SUPFAM" id="SSF111352">
    <property type="entry name" value="Ammonium transporter"/>
    <property type="match status" value="1"/>
</dbReference>
<dbReference type="PANTHER" id="PTHR11730">
    <property type="entry name" value="AMMONIUM TRANSPORTER"/>
    <property type="match status" value="1"/>
</dbReference>
<feature type="transmembrane region" description="Helical" evidence="8">
    <location>
        <begin position="225"/>
        <end position="251"/>
    </location>
</feature>
<feature type="transmembrane region" description="Helical" evidence="8">
    <location>
        <begin position="50"/>
        <end position="72"/>
    </location>
</feature>
<keyword evidence="6 8" id="KW-0472">Membrane</keyword>
<evidence type="ECO:0000256" key="8">
    <source>
        <dbReference type="SAM" id="Phobius"/>
    </source>
</evidence>
<dbReference type="PANTHER" id="PTHR11730:SF6">
    <property type="entry name" value="AMMONIUM TRANSPORTER"/>
    <property type="match status" value="1"/>
</dbReference>
<accession>A0A1I2MK21</accession>
<dbReference type="RefSeq" id="WP_092203877.1">
    <property type="nucleotide sequence ID" value="NZ_FOND01000033.1"/>
</dbReference>
<reference evidence="11" key="1">
    <citation type="submission" date="2016-10" db="EMBL/GenBank/DDBJ databases">
        <authorList>
            <person name="Varghese N."/>
            <person name="Submissions S."/>
        </authorList>
    </citation>
    <scope>NUCLEOTIDE SEQUENCE [LARGE SCALE GENOMIC DNA]</scope>
    <source>
        <strain evidence="11">DSM 46838</strain>
    </source>
</reference>
<evidence type="ECO:0000256" key="7">
    <source>
        <dbReference type="ARBA" id="ARBA00023177"/>
    </source>
</evidence>
<gene>
    <name evidence="10" type="ORF">SAMN05216574_1339</name>
</gene>
<sequence length="475" mass="50095">MEQFPEQASTNWIMATFIYTFGAVAVLLVLMGLVLVDMGMVRRRNVLDTVVQKIGAAMVGGFGTLLIGYPIWQWQFNQAFGVPSPLWQAVKDWWLGGSFTSTPSRYIDPALLPEADVLQIFLVFFVTFTMATIGLIHTGVVERVKPLPFYVMSFVIGAVLSPLVGYLCWGSLSPLTLRGTHDFDGIFPLYITAGTFVLVLAWRVGPRLGAFRSHASTARPVGHNVGLVGVGMLLILFALPFVTIGSGFIIADVGFFGISFTESGIGVVIVNLFASILGGALTGLALGYARKEATWALLGPIAGLVMGGTLFDVSTAWICLLVGALGPFVGLGTAALMRKAGIDDPKVVPLALGPGIVGALLCGFLEWGTPTGGYIGLEGDYAVGVAEITPWWQLAGVVATVVVVGVPALLMCLLFEKFGGLRVSEEAELVGLDVTQWGVSNFGDDLRPPTGPTGAAQGIAGPSVALPAEPDGLRF</sequence>
<protein>
    <submittedName>
        <fullName evidence="10">Ammonia channel protein AmtB</fullName>
    </submittedName>
</protein>
<evidence type="ECO:0000313" key="10">
    <source>
        <dbReference type="EMBL" id="SFF91792.1"/>
    </source>
</evidence>
<evidence type="ECO:0000256" key="2">
    <source>
        <dbReference type="ARBA" id="ARBA00005887"/>
    </source>
</evidence>
<dbReference type="GO" id="GO:0008519">
    <property type="term" value="F:ammonium channel activity"/>
    <property type="evidence" value="ECO:0007669"/>
    <property type="project" value="InterPro"/>
</dbReference>
<dbReference type="GO" id="GO:0005886">
    <property type="term" value="C:plasma membrane"/>
    <property type="evidence" value="ECO:0007669"/>
    <property type="project" value="TreeGrafter"/>
</dbReference>
<comment type="similarity">
    <text evidence="2">Belongs to the ammonia transporter channel (TC 1.A.11.2) family.</text>
</comment>
<evidence type="ECO:0000256" key="3">
    <source>
        <dbReference type="ARBA" id="ARBA00022448"/>
    </source>
</evidence>
<evidence type="ECO:0000313" key="11">
    <source>
        <dbReference type="Proteomes" id="UP000198589"/>
    </source>
</evidence>
<feature type="transmembrane region" description="Helical" evidence="8">
    <location>
        <begin position="293"/>
        <end position="311"/>
    </location>
</feature>
<feature type="transmembrane region" description="Helical" evidence="8">
    <location>
        <begin position="149"/>
        <end position="167"/>
    </location>
</feature>
<feature type="transmembrane region" description="Helical" evidence="8">
    <location>
        <begin position="263"/>
        <end position="286"/>
    </location>
</feature>